<comment type="caution">
    <text evidence="9">The sequence shown here is derived from an EMBL/GenBank/DDBJ whole genome shotgun (WGS) entry which is preliminary data.</text>
</comment>
<dbReference type="FunFam" id="1.10.150.300:FF:000001">
    <property type="entry name" value="Ribosome-binding ATPase YchF"/>
    <property type="match status" value="1"/>
</dbReference>
<dbReference type="SUPFAM" id="SSF81271">
    <property type="entry name" value="TGS-like"/>
    <property type="match status" value="1"/>
</dbReference>
<dbReference type="GO" id="GO:0046872">
    <property type="term" value="F:metal ion binding"/>
    <property type="evidence" value="ECO:0007669"/>
    <property type="project" value="UniProtKB-KW"/>
</dbReference>
<dbReference type="CDD" id="cd01900">
    <property type="entry name" value="YchF"/>
    <property type="match status" value="1"/>
</dbReference>
<dbReference type="EMBL" id="JACNJZ010000182">
    <property type="protein sequence ID" value="MBC8318721.1"/>
    <property type="molecule type" value="Genomic_DNA"/>
</dbReference>
<dbReference type="Pfam" id="PF01926">
    <property type="entry name" value="MMR_HSR1"/>
    <property type="match status" value="1"/>
</dbReference>
<dbReference type="GO" id="GO:0016887">
    <property type="term" value="F:ATP hydrolysis activity"/>
    <property type="evidence" value="ECO:0007669"/>
    <property type="project" value="UniProtKB-UniRule"/>
</dbReference>
<keyword evidence="4 6" id="KW-0067">ATP-binding</keyword>
<dbReference type="InterPro" id="IPR006073">
    <property type="entry name" value="GTP-bd"/>
</dbReference>
<evidence type="ECO:0000256" key="4">
    <source>
        <dbReference type="ARBA" id="ARBA00022840"/>
    </source>
</evidence>
<dbReference type="InterPro" id="IPR012675">
    <property type="entry name" value="Beta-grasp_dom_sf"/>
</dbReference>
<evidence type="ECO:0000256" key="3">
    <source>
        <dbReference type="ARBA" id="ARBA00022741"/>
    </source>
</evidence>
<protein>
    <recommendedName>
        <fullName evidence="6">Ribosome-binding ATPase YchF</fullName>
    </recommendedName>
</protein>
<dbReference type="InterPro" id="IPR004396">
    <property type="entry name" value="ATPase_YchF/OLA1"/>
</dbReference>
<dbReference type="FunFam" id="3.10.20.30:FF:000001">
    <property type="entry name" value="Ribosome-binding ATPase YchF"/>
    <property type="match status" value="1"/>
</dbReference>
<dbReference type="CDD" id="cd04867">
    <property type="entry name" value="TGS_YchF_OLA1"/>
    <property type="match status" value="1"/>
</dbReference>
<feature type="domain" description="TGS" evidence="8">
    <location>
        <begin position="279"/>
        <end position="362"/>
    </location>
</feature>
<dbReference type="SUPFAM" id="SSF52540">
    <property type="entry name" value="P-loop containing nucleoside triphosphate hydrolases"/>
    <property type="match status" value="1"/>
</dbReference>
<dbReference type="PANTHER" id="PTHR23305">
    <property type="entry name" value="OBG GTPASE FAMILY"/>
    <property type="match status" value="1"/>
</dbReference>
<dbReference type="PROSITE" id="PS51880">
    <property type="entry name" value="TGS"/>
    <property type="match status" value="1"/>
</dbReference>
<evidence type="ECO:0000313" key="9">
    <source>
        <dbReference type="EMBL" id="MBC8318721.1"/>
    </source>
</evidence>
<evidence type="ECO:0000256" key="2">
    <source>
        <dbReference type="ARBA" id="ARBA00022723"/>
    </source>
</evidence>
<dbReference type="InterPro" id="IPR027417">
    <property type="entry name" value="P-loop_NTPase"/>
</dbReference>
<dbReference type="Gene3D" id="3.40.50.300">
    <property type="entry name" value="P-loop containing nucleotide triphosphate hydrolases"/>
    <property type="match status" value="1"/>
</dbReference>
<dbReference type="InterPro" id="IPR013029">
    <property type="entry name" value="YchF_C"/>
</dbReference>
<keyword evidence="5" id="KW-0460">Magnesium</keyword>
<dbReference type="GO" id="GO:0005525">
    <property type="term" value="F:GTP binding"/>
    <property type="evidence" value="ECO:0007669"/>
    <property type="project" value="InterPro"/>
</dbReference>
<dbReference type="GO" id="GO:0005524">
    <property type="term" value="F:ATP binding"/>
    <property type="evidence" value="ECO:0007669"/>
    <property type="project" value="UniProtKB-UniRule"/>
</dbReference>
<evidence type="ECO:0000256" key="6">
    <source>
        <dbReference type="HAMAP-Rule" id="MF_00944"/>
    </source>
</evidence>
<dbReference type="HAMAP" id="MF_00944">
    <property type="entry name" value="YchF_OLA1_ATPase"/>
    <property type="match status" value="1"/>
</dbReference>
<sequence>MGFRCGIVGLPNVGKSTIFNALTAAGIESANYPFCTIEPNVGMVPVPEKRLDILAELAKTKRTVYAQMEFVDIAGLVSGASKGEGLGNQFLGHIRQVDAIAHVVRCFEDTNIVHVDGSIDPLRDRDVINTELILADLDSVERRLDRTRSQAKSGDKLFKAQVVILEQLQGLLDSGKPARLLDTNDAGKALLKELCLLTAKPVLYVANVSEEDITTGNNWVDQLKETAQEEGAAVVIISGAIESELSTLGPEEQIDFLADMGMEESGLNRLIRAGYSLLGLINYFTVGEKETRAWTLPENTKAPQAAGVIHTDFERGFIRAEVIKYADFISCGSENKVKEKGLMRLEGKEYIVRDGDCVNFRFNV</sequence>
<keyword evidence="3 6" id="KW-0547">Nucleotide-binding</keyword>
<dbReference type="InterPro" id="IPR041706">
    <property type="entry name" value="YchF_N"/>
</dbReference>
<feature type="binding site" evidence="6">
    <location>
        <begin position="12"/>
        <end position="17"/>
    </location>
    <ligand>
        <name>ATP</name>
        <dbReference type="ChEBI" id="CHEBI:30616"/>
    </ligand>
</feature>
<dbReference type="InterPro" id="IPR012676">
    <property type="entry name" value="TGS-like"/>
</dbReference>
<gene>
    <name evidence="6 9" type="primary">ychF</name>
    <name evidence="9" type="ORF">H8E41_12520</name>
</gene>
<dbReference type="InterPro" id="IPR031167">
    <property type="entry name" value="G_OBG"/>
</dbReference>
<dbReference type="InterPro" id="IPR023192">
    <property type="entry name" value="TGS-like_dom_sf"/>
</dbReference>
<comment type="cofactor">
    <cofactor evidence="1">
        <name>Mg(2+)</name>
        <dbReference type="ChEBI" id="CHEBI:18420"/>
    </cofactor>
</comment>
<keyword evidence="2" id="KW-0479">Metal-binding</keyword>
<name>A0A8J6NDU7_9BACT</name>
<evidence type="ECO:0000259" key="7">
    <source>
        <dbReference type="PROSITE" id="PS51710"/>
    </source>
</evidence>
<dbReference type="Pfam" id="PF06071">
    <property type="entry name" value="YchF-GTPase_C"/>
    <property type="match status" value="1"/>
</dbReference>
<organism evidence="9 10">
    <name type="scientific">Candidatus Desulfobia pelagia</name>
    <dbReference type="NCBI Taxonomy" id="2841692"/>
    <lineage>
        <taxon>Bacteria</taxon>
        <taxon>Pseudomonadati</taxon>
        <taxon>Thermodesulfobacteriota</taxon>
        <taxon>Desulfobulbia</taxon>
        <taxon>Desulfobulbales</taxon>
        <taxon>Desulfobulbaceae</taxon>
        <taxon>Candidatus Desulfobia</taxon>
    </lineage>
</organism>
<dbReference type="InterPro" id="IPR004095">
    <property type="entry name" value="TGS"/>
</dbReference>
<dbReference type="Gene3D" id="1.10.150.300">
    <property type="entry name" value="TGS-like domain"/>
    <property type="match status" value="1"/>
</dbReference>
<evidence type="ECO:0000256" key="5">
    <source>
        <dbReference type="ARBA" id="ARBA00022842"/>
    </source>
</evidence>
<comment type="similarity">
    <text evidence="6">Belongs to the TRAFAC class OBG-HflX-like GTPase superfamily. OBG GTPase family. YchF/OLA1 subfamily.</text>
</comment>
<comment type="function">
    <text evidence="6">ATPase that binds to both the 70S ribosome and the 50S ribosomal subunit in a nucleotide-independent manner.</text>
</comment>
<proteinExistence type="inferred from homology"/>
<dbReference type="AlphaFoldDB" id="A0A8J6NDU7"/>
<dbReference type="Proteomes" id="UP000614424">
    <property type="component" value="Unassembled WGS sequence"/>
</dbReference>
<dbReference type="PROSITE" id="PS51710">
    <property type="entry name" value="G_OBG"/>
    <property type="match status" value="1"/>
</dbReference>
<dbReference type="Gene3D" id="3.10.20.30">
    <property type="match status" value="1"/>
</dbReference>
<feature type="domain" description="OBG-type G" evidence="7">
    <location>
        <begin position="3"/>
        <end position="257"/>
    </location>
</feature>
<dbReference type="GO" id="GO:0005737">
    <property type="term" value="C:cytoplasm"/>
    <property type="evidence" value="ECO:0007669"/>
    <property type="project" value="TreeGrafter"/>
</dbReference>
<evidence type="ECO:0000256" key="1">
    <source>
        <dbReference type="ARBA" id="ARBA00001946"/>
    </source>
</evidence>
<dbReference type="PRINTS" id="PR00326">
    <property type="entry name" value="GTP1OBG"/>
</dbReference>
<dbReference type="NCBIfam" id="TIGR00092">
    <property type="entry name" value="redox-regulated ATPase YchF"/>
    <property type="match status" value="1"/>
</dbReference>
<dbReference type="GO" id="GO:0043023">
    <property type="term" value="F:ribosomal large subunit binding"/>
    <property type="evidence" value="ECO:0007669"/>
    <property type="project" value="UniProtKB-UniRule"/>
</dbReference>
<dbReference type="PANTHER" id="PTHR23305:SF18">
    <property type="entry name" value="OBG-TYPE G DOMAIN-CONTAINING PROTEIN"/>
    <property type="match status" value="1"/>
</dbReference>
<reference evidence="9 10" key="1">
    <citation type="submission" date="2020-08" db="EMBL/GenBank/DDBJ databases">
        <title>Bridging the membrane lipid divide: bacteria of the FCB group superphylum have the potential to synthesize archaeal ether lipids.</title>
        <authorList>
            <person name="Villanueva L."/>
            <person name="Von Meijenfeldt F.A.B."/>
            <person name="Westbye A.B."/>
            <person name="Yadav S."/>
            <person name="Hopmans E.C."/>
            <person name="Dutilh B.E."/>
            <person name="Sinninghe Damste J.S."/>
        </authorList>
    </citation>
    <scope>NUCLEOTIDE SEQUENCE [LARGE SCALE GENOMIC DNA]</scope>
    <source>
        <strain evidence="9">NIOZ-UU47</strain>
    </source>
</reference>
<evidence type="ECO:0000259" key="8">
    <source>
        <dbReference type="PROSITE" id="PS51880"/>
    </source>
</evidence>
<dbReference type="PIRSF" id="PIRSF006641">
    <property type="entry name" value="CHP00092"/>
    <property type="match status" value="1"/>
</dbReference>
<accession>A0A8J6NDU7</accession>
<evidence type="ECO:0000313" key="10">
    <source>
        <dbReference type="Proteomes" id="UP000614424"/>
    </source>
</evidence>